<comment type="caution">
    <text evidence="6">The sequence shown here is derived from an EMBL/GenBank/DDBJ whole genome shotgun (WGS) entry which is preliminary data.</text>
</comment>
<dbReference type="PROSITE" id="PS50279">
    <property type="entry name" value="BPTI_KUNITZ_2"/>
    <property type="match status" value="2"/>
</dbReference>
<keyword evidence="3" id="KW-1133">Transmembrane helix</keyword>
<dbReference type="SUPFAM" id="SSF57256">
    <property type="entry name" value="Elafin-like"/>
    <property type="match status" value="2"/>
</dbReference>
<dbReference type="InterPro" id="IPR036645">
    <property type="entry name" value="Elafin-like_sf"/>
</dbReference>
<evidence type="ECO:0000256" key="3">
    <source>
        <dbReference type="SAM" id="Phobius"/>
    </source>
</evidence>
<dbReference type="Pfam" id="PF00014">
    <property type="entry name" value="Kunitz_BPTI"/>
    <property type="match status" value="2"/>
</dbReference>
<dbReference type="PROSITE" id="PS00280">
    <property type="entry name" value="BPTI_KUNITZ_1"/>
    <property type="match status" value="2"/>
</dbReference>
<dbReference type="Gene3D" id="4.10.75.10">
    <property type="entry name" value="Elafin-like"/>
    <property type="match status" value="2"/>
</dbReference>
<dbReference type="Pfam" id="PF00095">
    <property type="entry name" value="WAP"/>
    <property type="match status" value="2"/>
</dbReference>
<name>A0ABQ7SPX0_PHRPL</name>
<evidence type="ECO:0000259" key="5">
    <source>
        <dbReference type="PROSITE" id="PS51390"/>
    </source>
</evidence>
<feature type="transmembrane region" description="Helical" evidence="3">
    <location>
        <begin position="95"/>
        <end position="114"/>
    </location>
</feature>
<organism evidence="6 7">
    <name type="scientific">Phrynosoma platyrhinos</name>
    <name type="common">Desert horned lizard</name>
    <dbReference type="NCBI Taxonomy" id="52577"/>
    <lineage>
        <taxon>Eukaryota</taxon>
        <taxon>Metazoa</taxon>
        <taxon>Chordata</taxon>
        <taxon>Craniata</taxon>
        <taxon>Vertebrata</taxon>
        <taxon>Euteleostomi</taxon>
        <taxon>Lepidosauria</taxon>
        <taxon>Squamata</taxon>
        <taxon>Bifurcata</taxon>
        <taxon>Unidentata</taxon>
        <taxon>Episquamata</taxon>
        <taxon>Toxicofera</taxon>
        <taxon>Iguania</taxon>
        <taxon>Phrynosomatidae</taxon>
        <taxon>Phrynosomatinae</taxon>
        <taxon>Phrynosoma</taxon>
    </lineage>
</organism>
<dbReference type="PRINTS" id="PR00759">
    <property type="entry name" value="BASICPTASE"/>
</dbReference>
<dbReference type="CDD" id="cd00109">
    <property type="entry name" value="Kunitz-type"/>
    <property type="match status" value="2"/>
</dbReference>
<proteinExistence type="predicted"/>
<protein>
    <submittedName>
        <fullName evidence="6">Uncharacterized protein</fullName>
    </submittedName>
</protein>
<evidence type="ECO:0000256" key="1">
    <source>
        <dbReference type="ARBA" id="ARBA00023157"/>
    </source>
</evidence>
<keyword evidence="7" id="KW-1185">Reference proteome</keyword>
<gene>
    <name evidence="6" type="ORF">JD844_019404</name>
</gene>
<dbReference type="InterPro" id="IPR050098">
    <property type="entry name" value="TFPI/VKTCI-like"/>
</dbReference>
<dbReference type="InterPro" id="IPR036880">
    <property type="entry name" value="Kunitz_BPTI_sf"/>
</dbReference>
<dbReference type="CDD" id="cd00199">
    <property type="entry name" value="WAP"/>
    <property type="match status" value="2"/>
</dbReference>
<dbReference type="EMBL" id="JAIPUX010005289">
    <property type="protein sequence ID" value="KAH0619359.1"/>
    <property type="molecule type" value="Genomic_DNA"/>
</dbReference>
<dbReference type="InterPro" id="IPR020901">
    <property type="entry name" value="Prtase_inh_Kunz-CS"/>
</dbReference>
<dbReference type="Gene3D" id="4.10.410.10">
    <property type="entry name" value="Pancreatic trypsin inhibitor Kunitz domain"/>
    <property type="match status" value="2"/>
</dbReference>
<dbReference type="PANTHER" id="PTHR10083:SF374">
    <property type="entry name" value="BPTI_KUNITZ INHIBITOR DOMAIN-CONTAINING PROTEIN"/>
    <property type="match status" value="1"/>
</dbReference>
<dbReference type="SUPFAM" id="SSF57362">
    <property type="entry name" value="BPTI-like"/>
    <property type="match status" value="2"/>
</dbReference>
<dbReference type="Proteomes" id="UP000826234">
    <property type="component" value="Unassembled WGS sequence"/>
</dbReference>
<feature type="domain" description="BPTI/Kunitz inhibitor" evidence="4">
    <location>
        <begin position="332"/>
        <end position="383"/>
    </location>
</feature>
<feature type="domain" description="WAP" evidence="5">
    <location>
        <begin position="177"/>
        <end position="222"/>
    </location>
</feature>
<keyword evidence="3" id="KW-0812">Transmembrane</keyword>
<dbReference type="InterPro" id="IPR002223">
    <property type="entry name" value="Kunitz_BPTI"/>
</dbReference>
<keyword evidence="1" id="KW-1015">Disulfide bond</keyword>
<dbReference type="SMART" id="SM00217">
    <property type="entry name" value="WAP"/>
    <property type="match status" value="2"/>
</dbReference>
<evidence type="ECO:0000313" key="6">
    <source>
        <dbReference type="EMBL" id="KAH0619359.1"/>
    </source>
</evidence>
<keyword evidence="3" id="KW-0472">Membrane</keyword>
<feature type="domain" description="BPTI/Kunitz inhibitor" evidence="4">
    <location>
        <begin position="120"/>
        <end position="170"/>
    </location>
</feature>
<dbReference type="InterPro" id="IPR008197">
    <property type="entry name" value="WAP_dom"/>
</dbReference>
<feature type="non-terminal residue" evidence="6">
    <location>
        <position position="531"/>
    </location>
</feature>
<reference evidence="6 7" key="1">
    <citation type="journal article" date="2022" name="Gigascience">
        <title>A chromosome-level genome assembly and annotation of the desert horned lizard, Phrynosoma platyrhinos, provides insight into chromosomal rearrangements among reptiles.</title>
        <authorList>
            <person name="Koochekian N."/>
            <person name="Ascanio A."/>
            <person name="Farleigh K."/>
            <person name="Card D.C."/>
            <person name="Schield D.R."/>
            <person name="Castoe T.A."/>
            <person name="Jezkova T."/>
        </authorList>
    </citation>
    <scope>NUCLEOTIDE SEQUENCE [LARGE SCALE GENOMIC DNA]</scope>
    <source>
        <strain evidence="6">NK-2021</strain>
    </source>
</reference>
<feature type="domain" description="WAP" evidence="5">
    <location>
        <begin position="483"/>
        <end position="530"/>
    </location>
</feature>
<sequence>MPPTATGEEVLGRAVLRHLPPGPAVPRPEEVLLHGMLHELHRCPERGKSPESRLFLLNPWLGSASLGEALNPGPKEPQHPASSGRSRSTMKASRLVLLFLVGLLAILVELPSAAGQTDVCRLPKVVGPCDAVFPRWFYNWETQKCEEFNYGGCGGNKNNFKTLEECAHACGHHGSRSEAIVGECPKPPGAGLCVENCGSDDICGPGEKCCSNGCGHQCTKVTGVLDTIQIWFLVCLQSHFLSSFQRVPRERLANVPSPRVLGSVPNCVQVMSLVAQERSAAATDVATYAPRSLEAWEIQFPIGMGEKEEEEEGQGPSSSPSLLTFPPVRDMCSPFPKESEECGEPKRRFFYNISSKACESFLSRGCLGNMNRFHTVEECQRHCAKIDRWCHPPGPLRGLLVAQVASIILLWLAVGKLSRLADHSAHIVPWTLNGHKEQRVHQFLAHVDTLFSPCGIFRAPGNSPGIWASITNSPSTPVGLSCVAEKAGFCPPSPTGFTTECLTSCIHDGGCPDDQKCCSYGCALRCTDPVK</sequence>
<evidence type="ECO:0000259" key="4">
    <source>
        <dbReference type="PROSITE" id="PS50279"/>
    </source>
</evidence>
<evidence type="ECO:0000256" key="2">
    <source>
        <dbReference type="SAM" id="MobiDB-lite"/>
    </source>
</evidence>
<dbReference type="PROSITE" id="PS51390">
    <property type="entry name" value="WAP"/>
    <property type="match status" value="2"/>
</dbReference>
<dbReference type="SMART" id="SM00131">
    <property type="entry name" value="KU"/>
    <property type="match status" value="2"/>
</dbReference>
<dbReference type="PANTHER" id="PTHR10083">
    <property type="entry name" value="KUNITZ-TYPE PROTEASE INHIBITOR-RELATED"/>
    <property type="match status" value="1"/>
</dbReference>
<feature type="region of interest" description="Disordered" evidence="2">
    <location>
        <begin position="67"/>
        <end position="87"/>
    </location>
</feature>
<evidence type="ECO:0000313" key="7">
    <source>
        <dbReference type="Proteomes" id="UP000826234"/>
    </source>
</evidence>
<accession>A0ABQ7SPX0</accession>